<comment type="caution">
    <text evidence="2">The sequence shown here is derived from an EMBL/GenBank/DDBJ whole genome shotgun (WGS) entry which is preliminary data.</text>
</comment>
<evidence type="ECO:0000256" key="1">
    <source>
        <dbReference type="SAM" id="MobiDB-lite"/>
    </source>
</evidence>
<evidence type="ECO:0000313" key="2">
    <source>
        <dbReference type="EMBL" id="KAF0025775.1"/>
    </source>
</evidence>
<protein>
    <submittedName>
        <fullName evidence="2">Uncharacterized protein</fullName>
    </submittedName>
</protein>
<evidence type="ECO:0000313" key="3">
    <source>
        <dbReference type="Proteomes" id="UP000438429"/>
    </source>
</evidence>
<name>A0A6A4S0L4_SCOMX</name>
<proteinExistence type="predicted"/>
<feature type="region of interest" description="Disordered" evidence="1">
    <location>
        <begin position="1"/>
        <end position="27"/>
    </location>
</feature>
<sequence>MCRVQSGRGGDGDSGSEDQSEAVNNNKLTANSDMKLIIDWNLRNDRVRLRKMRVGATVTGRGIGDVGTVCTVKWVT</sequence>
<dbReference type="EMBL" id="VEVO01000020">
    <property type="protein sequence ID" value="KAF0025775.1"/>
    <property type="molecule type" value="Genomic_DNA"/>
</dbReference>
<dbReference type="Proteomes" id="UP000438429">
    <property type="component" value="Unassembled WGS sequence"/>
</dbReference>
<accession>A0A6A4S0L4</accession>
<organism evidence="2 3">
    <name type="scientific">Scophthalmus maximus</name>
    <name type="common">Turbot</name>
    <name type="synonym">Psetta maxima</name>
    <dbReference type="NCBI Taxonomy" id="52904"/>
    <lineage>
        <taxon>Eukaryota</taxon>
        <taxon>Metazoa</taxon>
        <taxon>Chordata</taxon>
        <taxon>Craniata</taxon>
        <taxon>Vertebrata</taxon>
        <taxon>Euteleostomi</taxon>
        <taxon>Actinopterygii</taxon>
        <taxon>Neopterygii</taxon>
        <taxon>Teleostei</taxon>
        <taxon>Neoteleostei</taxon>
        <taxon>Acanthomorphata</taxon>
        <taxon>Carangaria</taxon>
        <taxon>Pleuronectiformes</taxon>
        <taxon>Pleuronectoidei</taxon>
        <taxon>Scophthalmidae</taxon>
        <taxon>Scophthalmus</taxon>
    </lineage>
</organism>
<dbReference type="AlphaFoldDB" id="A0A6A4S0L4"/>
<gene>
    <name evidence="2" type="ORF">F2P81_022656</name>
</gene>
<reference evidence="2 3" key="1">
    <citation type="submission" date="2019-06" db="EMBL/GenBank/DDBJ databases">
        <title>Draft genomes of female and male turbot (Scophthalmus maximus).</title>
        <authorList>
            <person name="Xu H."/>
            <person name="Xu X.-W."/>
            <person name="Shao C."/>
            <person name="Chen S."/>
        </authorList>
    </citation>
    <scope>NUCLEOTIDE SEQUENCE [LARGE SCALE GENOMIC DNA]</scope>
    <source>
        <strain evidence="2">Ysfricsl-2016a</strain>
        <tissue evidence="2">Blood</tissue>
    </source>
</reference>